<name>A0A5N6XQL0_9EURO</name>
<proteinExistence type="predicted"/>
<organism evidence="1">
    <name type="scientific">Aspergillus arachidicola</name>
    <dbReference type="NCBI Taxonomy" id="656916"/>
    <lineage>
        <taxon>Eukaryota</taxon>
        <taxon>Fungi</taxon>
        <taxon>Dikarya</taxon>
        <taxon>Ascomycota</taxon>
        <taxon>Pezizomycotina</taxon>
        <taxon>Eurotiomycetes</taxon>
        <taxon>Eurotiomycetidae</taxon>
        <taxon>Eurotiales</taxon>
        <taxon>Aspergillaceae</taxon>
        <taxon>Aspergillus</taxon>
        <taxon>Aspergillus subgen. Circumdati</taxon>
    </lineage>
</organism>
<sequence>MAWNAIRPTRACSCCRIRRGPISVSWGTPAPPRIPWDALTAAGLTSTGPRSVMCASEAMRRTGWEAESIPLPPESLAYVIHHSMTPVVRRTREPAADGLAVELPVCYIAADRSGNLEVMRTGTLAGLKRQLQGLLPSRVWSSGAPGGIKGSHTWEPSVRVPPTSSVGGALAGVSRWDDPGVVHELRTLFEGSVEEARALIQRDRQALLSRAAVYYNIFIEAEKAVYLSDSAYLERD</sequence>
<evidence type="ECO:0000313" key="1">
    <source>
        <dbReference type="EMBL" id="KAE8334419.1"/>
    </source>
</evidence>
<protein>
    <submittedName>
        <fullName evidence="1">Uncharacterized protein</fullName>
    </submittedName>
</protein>
<dbReference type="AlphaFoldDB" id="A0A5N6XQL0"/>
<reference evidence="1" key="1">
    <citation type="submission" date="2019-04" db="EMBL/GenBank/DDBJ databases">
        <title>Friends and foes A comparative genomics study of 23 Aspergillus species from section Flavi.</title>
        <authorList>
            <consortium name="DOE Joint Genome Institute"/>
            <person name="Kjaerbolling I."/>
            <person name="Vesth T."/>
            <person name="Frisvad J.C."/>
            <person name="Nybo J.L."/>
            <person name="Theobald S."/>
            <person name="Kildgaard S."/>
            <person name="Isbrandt T."/>
            <person name="Kuo A."/>
            <person name="Sato A."/>
            <person name="Lyhne E.K."/>
            <person name="Kogle M.E."/>
            <person name="Wiebenga A."/>
            <person name="Kun R.S."/>
            <person name="Lubbers R.J."/>
            <person name="Makela M.R."/>
            <person name="Barry K."/>
            <person name="Chovatia M."/>
            <person name="Clum A."/>
            <person name="Daum C."/>
            <person name="Haridas S."/>
            <person name="He G."/>
            <person name="LaButti K."/>
            <person name="Lipzen A."/>
            <person name="Mondo S."/>
            <person name="Riley R."/>
            <person name="Salamov A."/>
            <person name="Simmons B.A."/>
            <person name="Magnuson J.K."/>
            <person name="Henrissat B."/>
            <person name="Mortensen U.H."/>
            <person name="Larsen T.O."/>
            <person name="Devries R.P."/>
            <person name="Grigoriev I.V."/>
            <person name="Machida M."/>
            <person name="Baker S.E."/>
            <person name="Andersen M.R."/>
        </authorList>
    </citation>
    <scope>NUCLEOTIDE SEQUENCE</scope>
    <source>
        <strain evidence="1">CBS 117612</strain>
    </source>
</reference>
<dbReference type="Proteomes" id="UP000325558">
    <property type="component" value="Unassembled WGS sequence"/>
</dbReference>
<accession>A0A5N6XQL0</accession>
<gene>
    <name evidence="1" type="ORF">BDV24DRAFT_170205</name>
</gene>
<dbReference type="EMBL" id="ML737281">
    <property type="protein sequence ID" value="KAE8334419.1"/>
    <property type="molecule type" value="Genomic_DNA"/>
</dbReference>